<dbReference type="EC" id="6.3.2.2" evidence="8"/>
<dbReference type="GO" id="GO:0005524">
    <property type="term" value="F:ATP binding"/>
    <property type="evidence" value="ECO:0007669"/>
    <property type="project" value="UniProtKB-KW"/>
</dbReference>
<name>A0A2P7NUQ0_9PROT</name>
<dbReference type="AlphaFoldDB" id="A0A2P7NUQ0"/>
<keyword evidence="12" id="KW-1185">Reference proteome</keyword>
<gene>
    <name evidence="8" type="primary">gshA</name>
    <name evidence="11" type="ORF">C7H79_09715</name>
</gene>
<keyword evidence="3 8" id="KW-0436">Ligase</keyword>
<evidence type="ECO:0000256" key="5">
    <source>
        <dbReference type="ARBA" id="ARBA00022741"/>
    </source>
</evidence>
<dbReference type="OrthoDB" id="9803907at2"/>
<organism evidence="11 12">
    <name type="scientific">Nitrosomonas supralitoralis</name>
    <dbReference type="NCBI Taxonomy" id="2116706"/>
    <lineage>
        <taxon>Bacteria</taxon>
        <taxon>Pseudomonadati</taxon>
        <taxon>Pseudomonadota</taxon>
        <taxon>Betaproteobacteria</taxon>
        <taxon>Nitrosomonadales</taxon>
        <taxon>Nitrosomonadaceae</taxon>
        <taxon>Nitrosomonas</taxon>
    </lineage>
</organism>
<comment type="caution">
    <text evidence="11">The sequence shown here is derived from an EMBL/GenBank/DDBJ whole genome shotgun (WGS) entry which is preliminary data.</text>
</comment>
<evidence type="ECO:0000256" key="2">
    <source>
        <dbReference type="ARBA" id="ARBA00008772"/>
    </source>
</evidence>
<keyword evidence="4 8" id="KW-0317">Glutathione biosynthesis</keyword>
<proteinExistence type="inferred from homology"/>
<dbReference type="InterPro" id="IPR006334">
    <property type="entry name" value="Glut_cys_ligase"/>
</dbReference>
<dbReference type="RefSeq" id="WP_106707085.1">
    <property type="nucleotide sequence ID" value="NZ_PXXU01000026.1"/>
</dbReference>
<dbReference type="EMBL" id="PXXU01000026">
    <property type="protein sequence ID" value="PSJ17169.1"/>
    <property type="molecule type" value="Genomic_DNA"/>
</dbReference>
<dbReference type="GO" id="GO:0046872">
    <property type="term" value="F:metal ion binding"/>
    <property type="evidence" value="ECO:0007669"/>
    <property type="project" value="TreeGrafter"/>
</dbReference>
<dbReference type="InterPro" id="IPR014746">
    <property type="entry name" value="Gln_synth/guanido_kin_cat_dom"/>
</dbReference>
<evidence type="ECO:0000313" key="12">
    <source>
        <dbReference type="Proteomes" id="UP000241912"/>
    </source>
</evidence>
<accession>A0A2P7NUQ0</accession>
<evidence type="ECO:0000256" key="1">
    <source>
        <dbReference type="ARBA" id="ARBA00005006"/>
    </source>
</evidence>
<dbReference type="UniPathway" id="UPA00142">
    <property type="reaction ID" value="UER00209"/>
</dbReference>
<evidence type="ECO:0000256" key="7">
    <source>
        <dbReference type="ARBA" id="ARBA00048819"/>
    </source>
</evidence>
<comment type="catalytic activity">
    <reaction evidence="7 8 9">
        <text>L-cysteine + L-glutamate + ATP = gamma-L-glutamyl-L-cysteine + ADP + phosphate + H(+)</text>
        <dbReference type="Rhea" id="RHEA:13285"/>
        <dbReference type="ChEBI" id="CHEBI:15378"/>
        <dbReference type="ChEBI" id="CHEBI:29985"/>
        <dbReference type="ChEBI" id="CHEBI:30616"/>
        <dbReference type="ChEBI" id="CHEBI:35235"/>
        <dbReference type="ChEBI" id="CHEBI:43474"/>
        <dbReference type="ChEBI" id="CHEBI:58173"/>
        <dbReference type="ChEBI" id="CHEBI:456216"/>
        <dbReference type="EC" id="6.3.2.2"/>
    </reaction>
</comment>
<protein>
    <recommendedName>
        <fullName evidence="8">Glutamate--cysteine ligase</fullName>
        <ecNumber evidence="8">6.3.2.2</ecNumber>
    </recommendedName>
    <alternativeName>
        <fullName evidence="8">Gamma-ECS</fullName>
        <shortName evidence="8">GCS</shortName>
    </alternativeName>
    <alternativeName>
        <fullName evidence="8">Gamma-glutamylcysteine synthetase</fullName>
    </alternativeName>
</protein>
<dbReference type="SUPFAM" id="SSF55931">
    <property type="entry name" value="Glutamine synthetase/guanido kinase"/>
    <property type="match status" value="1"/>
</dbReference>
<dbReference type="NCBIfam" id="TIGR01434">
    <property type="entry name" value="glu_cys_ligase"/>
    <property type="match status" value="1"/>
</dbReference>
<keyword evidence="6 8" id="KW-0067">ATP-binding</keyword>
<dbReference type="Pfam" id="PF04262">
    <property type="entry name" value="Glu_cys_ligase"/>
    <property type="match status" value="1"/>
</dbReference>
<dbReference type="PANTHER" id="PTHR38761:SF1">
    <property type="entry name" value="GLUTAMATE--CYSTEINE LIGASE"/>
    <property type="match status" value="1"/>
</dbReference>
<evidence type="ECO:0000259" key="10">
    <source>
        <dbReference type="Pfam" id="PF04262"/>
    </source>
</evidence>
<dbReference type="GO" id="GO:0006750">
    <property type="term" value="P:glutathione biosynthetic process"/>
    <property type="evidence" value="ECO:0007669"/>
    <property type="project" value="UniProtKB-UniRule"/>
</dbReference>
<reference evidence="11 12" key="1">
    <citation type="submission" date="2018-03" db="EMBL/GenBank/DDBJ databases">
        <title>Draft genome of Nitrosomonas supralitoralis APG5.</title>
        <authorList>
            <person name="Urakawa H."/>
            <person name="Lopez J.V."/>
        </authorList>
    </citation>
    <scope>NUCLEOTIDE SEQUENCE [LARGE SCALE GENOMIC DNA]</scope>
    <source>
        <strain evidence="11 12">APG5</strain>
    </source>
</reference>
<evidence type="ECO:0000256" key="3">
    <source>
        <dbReference type="ARBA" id="ARBA00022598"/>
    </source>
</evidence>
<dbReference type="HAMAP" id="MF_00578">
    <property type="entry name" value="Glu_cys_ligase"/>
    <property type="match status" value="1"/>
</dbReference>
<dbReference type="GO" id="GO:0005829">
    <property type="term" value="C:cytosol"/>
    <property type="evidence" value="ECO:0007669"/>
    <property type="project" value="TreeGrafter"/>
</dbReference>
<evidence type="ECO:0000256" key="8">
    <source>
        <dbReference type="HAMAP-Rule" id="MF_00578"/>
    </source>
</evidence>
<evidence type="ECO:0000313" key="11">
    <source>
        <dbReference type="EMBL" id="PSJ17169.1"/>
    </source>
</evidence>
<dbReference type="InterPro" id="IPR007370">
    <property type="entry name" value="Glu_cys_ligase"/>
</dbReference>
<feature type="domain" description="Glutamate--cysteine ligase" evidence="10">
    <location>
        <begin position="19"/>
        <end position="387"/>
    </location>
</feature>
<dbReference type="Gene3D" id="3.30.590.20">
    <property type="match status" value="1"/>
</dbReference>
<dbReference type="GO" id="GO:0004357">
    <property type="term" value="F:glutamate-cysteine ligase activity"/>
    <property type="evidence" value="ECO:0007669"/>
    <property type="project" value="UniProtKB-UniRule"/>
</dbReference>
<dbReference type="PANTHER" id="PTHR38761">
    <property type="entry name" value="GLUTAMATE--CYSTEINE LIGASE"/>
    <property type="match status" value="1"/>
</dbReference>
<keyword evidence="5 8" id="KW-0547">Nucleotide-binding</keyword>
<comment type="similarity">
    <text evidence="2 8">Belongs to the glutamate--cysteine ligase type 1 family. Type 1 subfamily.</text>
</comment>
<comment type="pathway">
    <text evidence="1 8 9">Sulfur metabolism; glutathione biosynthesis; glutathione from L-cysteine and L-glutamate: step 1/2.</text>
</comment>
<evidence type="ECO:0000256" key="4">
    <source>
        <dbReference type="ARBA" id="ARBA00022684"/>
    </source>
</evidence>
<evidence type="ECO:0000256" key="6">
    <source>
        <dbReference type="ARBA" id="ARBA00022840"/>
    </source>
</evidence>
<sequence length="560" mass="64085">MSKQLSCSERTTTATTIDESLRPLLIHGLKGIEKESLRINREGSISLLPHPAQLGAALTHPNITTDYSEALLELITPALSDGTEVLNSLADLHKYVCANINDELLLATSMPVGDLRNPAIPIAEYGSSNVGRMKHIYRQGLSYRYGRCMQVIAGIHFNYSLPEVFWPQYQHSMKNIGDLRSFTTQAYMGMIRNLQRYGWLILYLFGSSPAVAKSFIDSRQSAHFRTLEKFDETSYYKPYATSLRMSQIGYFNPVQSTFHISFNSIEEYIRDLSRATTISYLEYERIGTKAGNRYRQLNTHFLQIENEYYTSVRPKQPARSGERPLQALESRGIQYVEIRSVDVDMFEPTGIAIETTRFLEALSLLCLFQPNSGHDLKQHDEISNNALLVANRGRDPRLKLLDNRREVPLRQWALMLCEQMQEICEILDNGNADIPYTCALHQQIEKIRHPELTASARMLTAMRAQKMSITELVLQKSHEYTRYFRNAALDATIKRNFDLQVKASLAQQKQLEATDEIPFDQYLSNYFSQNTSARLLDEFREPMQTTQAPARNGHVEAHSR</sequence>
<evidence type="ECO:0000256" key="9">
    <source>
        <dbReference type="RuleBase" id="RU004391"/>
    </source>
</evidence>
<dbReference type="Proteomes" id="UP000241912">
    <property type="component" value="Unassembled WGS sequence"/>
</dbReference>